<protein>
    <submittedName>
        <fullName evidence="9">AI-2E family transporter</fullName>
    </submittedName>
</protein>
<accession>A0A926DQR1</accession>
<feature type="transmembrane region" description="Helical" evidence="8">
    <location>
        <begin position="180"/>
        <end position="199"/>
    </location>
</feature>
<evidence type="ECO:0000256" key="2">
    <source>
        <dbReference type="ARBA" id="ARBA00009773"/>
    </source>
</evidence>
<feature type="transmembrane region" description="Helical" evidence="8">
    <location>
        <begin position="302"/>
        <end position="321"/>
    </location>
</feature>
<feature type="transmembrane region" description="Helical" evidence="8">
    <location>
        <begin position="234"/>
        <end position="260"/>
    </location>
</feature>
<keyword evidence="6 8" id="KW-1133">Transmembrane helix</keyword>
<dbReference type="PANTHER" id="PTHR21716">
    <property type="entry name" value="TRANSMEMBRANE PROTEIN"/>
    <property type="match status" value="1"/>
</dbReference>
<feature type="transmembrane region" description="Helical" evidence="8">
    <location>
        <begin position="266"/>
        <end position="295"/>
    </location>
</feature>
<evidence type="ECO:0000313" key="10">
    <source>
        <dbReference type="Proteomes" id="UP000657006"/>
    </source>
</evidence>
<dbReference type="Pfam" id="PF01594">
    <property type="entry name" value="AI-2E_transport"/>
    <property type="match status" value="1"/>
</dbReference>
<comment type="similarity">
    <text evidence="2">Belongs to the autoinducer-2 exporter (AI-2E) (TC 2.A.86) family.</text>
</comment>
<feature type="transmembrane region" description="Helical" evidence="8">
    <location>
        <begin position="333"/>
        <end position="366"/>
    </location>
</feature>
<comment type="caution">
    <text evidence="9">The sequence shown here is derived from an EMBL/GenBank/DDBJ whole genome shotgun (WGS) entry which is preliminary data.</text>
</comment>
<dbReference type="RefSeq" id="WP_177716063.1">
    <property type="nucleotide sequence ID" value="NZ_JACRSQ010000009.1"/>
</dbReference>
<evidence type="ECO:0000256" key="6">
    <source>
        <dbReference type="ARBA" id="ARBA00022989"/>
    </source>
</evidence>
<comment type="subcellular location">
    <subcellularLocation>
        <location evidence="1">Cell membrane</location>
        <topology evidence="1">Multi-pass membrane protein</topology>
    </subcellularLocation>
</comment>
<evidence type="ECO:0000256" key="3">
    <source>
        <dbReference type="ARBA" id="ARBA00022448"/>
    </source>
</evidence>
<dbReference type="AlphaFoldDB" id="A0A926DQR1"/>
<feature type="transmembrane region" description="Helical" evidence="8">
    <location>
        <begin position="84"/>
        <end position="105"/>
    </location>
</feature>
<evidence type="ECO:0000256" key="1">
    <source>
        <dbReference type="ARBA" id="ARBA00004651"/>
    </source>
</evidence>
<evidence type="ECO:0000256" key="5">
    <source>
        <dbReference type="ARBA" id="ARBA00022692"/>
    </source>
</evidence>
<evidence type="ECO:0000256" key="4">
    <source>
        <dbReference type="ARBA" id="ARBA00022475"/>
    </source>
</evidence>
<sequence>MKLSKRNKTLLTIIGISIVMFVAILNLGSIFKVLKSGFALAQPVLVGCAIAFILNVFLKFFEDRVFRRLQGPQHKIWNKIHRPVCIVLTLLVVLGIILVVIRLILPELVETINTLADNIPSYIKQIQTWIEQAMGALNISEATFADVEIDWNKLSSMVVDFLKNGSAQVLTTTVTITSSIFSTVVNFFMSVIFGIYILGQKEKLGRQLKQILFAYLPNAKAARTLEIGRLSNRIFSAFVSGQLTEAVIIGVLCFFGMTIFRMPYAPMVAVLVGFTALIPIFGAFIGTAIGAFLILMVSPIKAFWFVIFIIVLQQVEGNLIYPRVVGTSVGLPGIWVLAAIIIGGGAFGMIGMLISVPIASVLYCLIRESVGKRLKRKSMSPDVLKEIGQNGGKQNESDASVS</sequence>
<dbReference type="EMBL" id="JACRSQ010000009">
    <property type="protein sequence ID" value="MBC8543475.1"/>
    <property type="molecule type" value="Genomic_DNA"/>
</dbReference>
<keyword evidence="10" id="KW-1185">Reference proteome</keyword>
<dbReference type="PANTHER" id="PTHR21716:SF53">
    <property type="entry name" value="PERMEASE PERM-RELATED"/>
    <property type="match status" value="1"/>
</dbReference>
<feature type="transmembrane region" description="Helical" evidence="8">
    <location>
        <begin position="37"/>
        <end position="58"/>
    </location>
</feature>
<keyword evidence="4" id="KW-1003">Cell membrane</keyword>
<evidence type="ECO:0000256" key="8">
    <source>
        <dbReference type="SAM" id="Phobius"/>
    </source>
</evidence>
<proteinExistence type="inferred from homology"/>
<keyword evidence="7 8" id="KW-0472">Membrane</keyword>
<dbReference type="GO" id="GO:0055085">
    <property type="term" value="P:transmembrane transport"/>
    <property type="evidence" value="ECO:0007669"/>
    <property type="project" value="TreeGrafter"/>
</dbReference>
<gene>
    <name evidence="9" type="ORF">H8730_07950</name>
</gene>
<dbReference type="InterPro" id="IPR002549">
    <property type="entry name" value="AI-2E-like"/>
</dbReference>
<name>A0A926DQR1_9FIRM</name>
<dbReference type="Proteomes" id="UP000657006">
    <property type="component" value="Unassembled WGS sequence"/>
</dbReference>
<keyword evidence="3" id="KW-0813">Transport</keyword>
<organism evidence="9 10">
    <name type="scientific">Bianquea renquensis</name>
    <dbReference type="NCBI Taxonomy" id="2763661"/>
    <lineage>
        <taxon>Bacteria</taxon>
        <taxon>Bacillati</taxon>
        <taxon>Bacillota</taxon>
        <taxon>Clostridia</taxon>
        <taxon>Eubacteriales</taxon>
        <taxon>Bianqueaceae</taxon>
        <taxon>Bianquea</taxon>
    </lineage>
</organism>
<keyword evidence="5 8" id="KW-0812">Transmembrane</keyword>
<feature type="transmembrane region" description="Helical" evidence="8">
    <location>
        <begin position="9"/>
        <end position="31"/>
    </location>
</feature>
<evidence type="ECO:0000313" key="9">
    <source>
        <dbReference type="EMBL" id="MBC8543475.1"/>
    </source>
</evidence>
<evidence type="ECO:0000256" key="7">
    <source>
        <dbReference type="ARBA" id="ARBA00023136"/>
    </source>
</evidence>
<dbReference type="GO" id="GO:0005886">
    <property type="term" value="C:plasma membrane"/>
    <property type="evidence" value="ECO:0007669"/>
    <property type="project" value="UniProtKB-SubCell"/>
</dbReference>
<reference evidence="9" key="1">
    <citation type="submission" date="2020-08" db="EMBL/GenBank/DDBJ databases">
        <title>Genome public.</title>
        <authorList>
            <person name="Liu C."/>
            <person name="Sun Q."/>
        </authorList>
    </citation>
    <scope>NUCLEOTIDE SEQUENCE</scope>
    <source>
        <strain evidence="9">NSJ-32</strain>
    </source>
</reference>